<evidence type="ECO:0000259" key="2">
    <source>
        <dbReference type="Pfam" id="PF00881"/>
    </source>
</evidence>
<keyword evidence="1" id="KW-0812">Transmembrane</keyword>
<dbReference type="NCBIfam" id="NF047509">
    <property type="entry name" value="Rv3131_FMN_oxido"/>
    <property type="match status" value="1"/>
</dbReference>
<keyword evidence="4" id="KW-1185">Reference proteome</keyword>
<name>A0ABV6EDG3_9GAMM</name>
<dbReference type="Proteomes" id="UP001589792">
    <property type="component" value="Unassembled WGS sequence"/>
</dbReference>
<dbReference type="SUPFAM" id="SSF55469">
    <property type="entry name" value="FMN-dependent nitroreductase-like"/>
    <property type="match status" value="2"/>
</dbReference>
<keyword evidence="1" id="KW-1133">Transmembrane helix</keyword>
<dbReference type="Gene3D" id="3.40.109.10">
    <property type="entry name" value="NADH Oxidase"/>
    <property type="match status" value="1"/>
</dbReference>
<dbReference type="EMBL" id="JBHLXG010000010">
    <property type="protein sequence ID" value="MFC0227006.1"/>
    <property type="molecule type" value="Genomic_DNA"/>
</dbReference>
<feature type="transmembrane region" description="Helical" evidence="1">
    <location>
        <begin position="13"/>
        <end position="36"/>
    </location>
</feature>
<evidence type="ECO:0000313" key="4">
    <source>
        <dbReference type="Proteomes" id="UP001589792"/>
    </source>
</evidence>
<dbReference type="Pfam" id="PF00881">
    <property type="entry name" value="Nitroreductase"/>
    <property type="match status" value="1"/>
</dbReference>
<dbReference type="RefSeq" id="WP_380675147.1">
    <property type="nucleotide sequence ID" value="NZ_CP173186.1"/>
</dbReference>
<gene>
    <name evidence="3" type="ORF">ACFFJ3_10910</name>
</gene>
<sequence>MGSRSPLQQQRRVFIRLIGGSIILASAGLLAGRHFIVEDDELQRAKEEKLGANSDPRLALIEKASLAPSSHNLQPWLIDLRGPADIILLRVDPERLLPVADPHARETLISLGCFLELLSMAAQAGGFRCEIIEFPEGNAPQITPVAPVIAQIRITPATTTEPLLPEPLLAMLEQRRTNRLPYDTQRTIPDDILASLLDAGSVHGIQADGTVNPALLQKLNPLAENAWQTEMSNSETVLESLKLTRVGKKEIEYHRDGIAVSGFLPEMAATFGLFPRDRVPEPDSTFMRSMITTGKEQGQTAAGWIWLYSQGNSHAQQIAAGRAYVRLQLAAAQSHIAMQPMSFLLSEAPAMQPHQKDLYDNTELNSDQHRLQMLVRIGYADPVAASPRRRLSDFILE</sequence>
<feature type="domain" description="Nitroreductase" evidence="2">
    <location>
        <begin position="173"/>
        <end position="379"/>
    </location>
</feature>
<accession>A0ABV6EDG3</accession>
<keyword evidence="1" id="KW-0472">Membrane</keyword>
<dbReference type="InterPro" id="IPR029479">
    <property type="entry name" value="Nitroreductase"/>
</dbReference>
<dbReference type="InterPro" id="IPR000415">
    <property type="entry name" value="Nitroreductase-like"/>
</dbReference>
<evidence type="ECO:0000256" key="1">
    <source>
        <dbReference type="SAM" id="Phobius"/>
    </source>
</evidence>
<evidence type="ECO:0000313" key="3">
    <source>
        <dbReference type="EMBL" id="MFC0227006.1"/>
    </source>
</evidence>
<comment type="caution">
    <text evidence="3">The sequence shown here is derived from an EMBL/GenBank/DDBJ whole genome shotgun (WGS) entry which is preliminary data.</text>
</comment>
<organism evidence="3 4">
    <name type="scientific">Serratia aquatilis</name>
    <dbReference type="NCBI Taxonomy" id="1737515"/>
    <lineage>
        <taxon>Bacteria</taxon>
        <taxon>Pseudomonadati</taxon>
        <taxon>Pseudomonadota</taxon>
        <taxon>Gammaproteobacteria</taxon>
        <taxon>Enterobacterales</taxon>
        <taxon>Yersiniaceae</taxon>
        <taxon>Serratia</taxon>
    </lineage>
</organism>
<reference evidence="3 4" key="1">
    <citation type="submission" date="2024-09" db="EMBL/GenBank/DDBJ databases">
        <authorList>
            <person name="Sun Q."/>
            <person name="Mori K."/>
        </authorList>
    </citation>
    <scope>NUCLEOTIDE SEQUENCE [LARGE SCALE GENOMIC DNA]</scope>
    <source>
        <strain evidence="3 4">CCM 8626</strain>
    </source>
</reference>
<proteinExistence type="predicted"/>
<protein>
    <submittedName>
        <fullName evidence="3">Acg family FMN-binding oxidoreductase</fullName>
    </submittedName>
</protein>